<dbReference type="AlphaFoldDB" id="A0A3E2NSW4"/>
<feature type="transmembrane region" description="Helical" evidence="1">
    <location>
        <begin position="12"/>
        <end position="28"/>
    </location>
</feature>
<evidence type="ECO:0000313" key="3">
    <source>
        <dbReference type="Proteomes" id="UP000260823"/>
    </source>
</evidence>
<feature type="transmembrane region" description="Helical" evidence="1">
    <location>
        <begin position="189"/>
        <end position="206"/>
    </location>
</feature>
<reference evidence="2 3" key="1">
    <citation type="submission" date="2018-08" db="EMBL/GenBank/DDBJ databases">
        <title>Mucilaginibacter terrae sp. nov., isolated from manganese diggings.</title>
        <authorList>
            <person name="Huang Y."/>
            <person name="Zhou Z."/>
        </authorList>
    </citation>
    <scope>NUCLEOTIDE SEQUENCE [LARGE SCALE GENOMIC DNA]</scope>
    <source>
        <strain evidence="2 3">ZH6</strain>
    </source>
</reference>
<sequence length="217" mass="25506">MLQTIEFYTAPFYVFATIIPGIITYKHLLRPYRIIFWFALFSFVINGTSIICSQGFHLRTTGFIHLYTVFEFVFLSVYFAEIYGPKKRNIIYGLATLFVLFCIANTLFWQSTMIMNSYTRSVGAIILIGYSLVYFFKQDVHEETIEWSSEGLNWITAGLLLYYSCSLFMFIFFNYLLVPSTIVSIIWDVHNLILLIEYILFAIGFYKCRSRQITLTY</sequence>
<evidence type="ECO:0000256" key="1">
    <source>
        <dbReference type="SAM" id="Phobius"/>
    </source>
</evidence>
<dbReference type="RefSeq" id="WP_117380974.1">
    <property type="nucleotide sequence ID" value="NZ_QWDE01000001.1"/>
</dbReference>
<accession>A0A3E2NSW4</accession>
<keyword evidence="1" id="KW-1133">Transmembrane helix</keyword>
<evidence type="ECO:0000313" key="2">
    <source>
        <dbReference type="EMBL" id="RFZ84084.1"/>
    </source>
</evidence>
<gene>
    <name evidence="2" type="ORF">DYU05_00135</name>
</gene>
<name>A0A3E2NSW4_9SPHI</name>
<keyword evidence="1" id="KW-0812">Transmembrane</keyword>
<dbReference type="EMBL" id="QWDE01000001">
    <property type="protein sequence ID" value="RFZ84084.1"/>
    <property type="molecule type" value="Genomic_DNA"/>
</dbReference>
<keyword evidence="3" id="KW-1185">Reference proteome</keyword>
<dbReference type="OrthoDB" id="651989at2"/>
<keyword evidence="1" id="KW-0472">Membrane</keyword>
<feature type="transmembrane region" description="Helical" evidence="1">
    <location>
        <begin position="62"/>
        <end position="83"/>
    </location>
</feature>
<protein>
    <submittedName>
        <fullName evidence="2">Uncharacterized protein</fullName>
    </submittedName>
</protein>
<organism evidence="2 3">
    <name type="scientific">Mucilaginibacter terrenus</name>
    <dbReference type="NCBI Taxonomy" id="2482727"/>
    <lineage>
        <taxon>Bacteria</taxon>
        <taxon>Pseudomonadati</taxon>
        <taxon>Bacteroidota</taxon>
        <taxon>Sphingobacteriia</taxon>
        <taxon>Sphingobacteriales</taxon>
        <taxon>Sphingobacteriaceae</taxon>
        <taxon>Mucilaginibacter</taxon>
    </lineage>
</organism>
<feature type="transmembrane region" description="Helical" evidence="1">
    <location>
        <begin position="90"/>
        <end position="111"/>
    </location>
</feature>
<feature type="transmembrane region" description="Helical" evidence="1">
    <location>
        <begin position="157"/>
        <end position="177"/>
    </location>
</feature>
<feature type="transmembrane region" description="Helical" evidence="1">
    <location>
        <begin position="35"/>
        <end position="56"/>
    </location>
</feature>
<feature type="transmembrane region" description="Helical" evidence="1">
    <location>
        <begin position="117"/>
        <end position="136"/>
    </location>
</feature>
<proteinExistence type="predicted"/>
<dbReference type="Proteomes" id="UP000260823">
    <property type="component" value="Unassembled WGS sequence"/>
</dbReference>
<comment type="caution">
    <text evidence="2">The sequence shown here is derived from an EMBL/GenBank/DDBJ whole genome shotgun (WGS) entry which is preliminary data.</text>
</comment>